<accession>A0A480A0X0</accession>
<sequence>MNQLHLVLSATFMIICCLFYGEIDLVASAATMAEIQQRGYLTVAVKDNIRPLGFRDENGNLQGLEIDLAKRLASDLLGKPDAVKLQSVVNSDRLPAVFDHQVDMAIARVTATESRSRIVSFSVPYYYDGTAIVTKNTAIKKLQDLAKRKIAVLNHSSTISYIKYFIPNAELVGVNSYAQGREQIESGKVDAFAADVSVLSGWVQEYPQYQILPTKLSTEPLSVVMPKGLQYDELRRGINEAIARYTTTGWLKERTNYWGLE</sequence>
<dbReference type="InterPro" id="IPR018313">
    <property type="entry name" value="SBP_3_CS"/>
</dbReference>
<keyword evidence="8" id="KW-1185">Reference proteome</keyword>
<dbReference type="GO" id="GO:0015276">
    <property type="term" value="F:ligand-gated monoatomic ion channel activity"/>
    <property type="evidence" value="ECO:0007669"/>
    <property type="project" value="InterPro"/>
</dbReference>
<reference evidence="8" key="1">
    <citation type="submission" date="2019-02" db="EMBL/GenBank/DDBJ databases">
        <title>Draft genome sequence of Sphaerospermopsis reniformis NIES-1949.</title>
        <authorList>
            <person name="Yamaguchi H."/>
            <person name="Suzuki S."/>
            <person name="Kawachi M."/>
        </authorList>
    </citation>
    <scope>NUCLEOTIDE SEQUENCE [LARGE SCALE GENOMIC DNA]</scope>
    <source>
        <strain evidence="8">NIES-1949</strain>
    </source>
</reference>
<evidence type="ECO:0000256" key="3">
    <source>
        <dbReference type="ARBA" id="ARBA00022729"/>
    </source>
</evidence>
<evidence type="ECO:0000256" key="4">
    <source>
        <dbReference type="RuleBase" id="RU003744"/>
    </source>
</evidence>
<dbReference type="CDD" id="cd01000">
    <property type="entry name" value="PBP2_Cys_DEBP_like"/>
    <property type="match status" value="1"/>
</dbReference>
<feature type="domain" description="Solute-binding protein family 3/N-terminal" evidence="5">
    <location>
        <begin position="40"/>
        <end position="254"/>
    </location>
</feature>
<feature type="domain" description="Ionotropic glutamate receptor C-terminal" evidence="6">
    <location>
        <begin position="40"/>
        <end position="261"/>
    </location>
</feature>
<dbReference type="Proteomes" id="UP000300142">
    <property type="component" value="Unassembled WGS sequence"/>
</dbReference>
<dbReference type="SUPFAM" id="SSF53850">
    <property type="entry name" value="Periplasmic binding protein-like II"/>
    <property type="match status" value="1"/>
</dbReference>
<dbReference type="InterPro" id="IPR001638">
    <property type="entry name" value="Solute-binding_3/MltF_N"/>
</dbReference>
<dbReference type="GO" id="GO:0005576">
    <property type="term" value="C:extracellular region"/>
    <property type="evidence" value="ECO:0007669"/>
    <property type="project" value="TreeGrafter"/>
</dbReference>
<dbReference type="PANTHER" id="PTHR30085">
    <property type="entry name" value="AMINO ACID ABC TRANSPORTER PERMEASE"/>
    <property type="match status" value="1"/>
</dbReference>
<comment type="caution">
    <text evidence="7">The sequence shown here is derived from an EMBL/GenBank/DDBJ whole genome shotgun (WGS) entry which is preliminary data.</text>
</comment>
<name>A0A480A0X0_9CYAN</name>
<gene>
    <name evidence="7" type="ORF">SR1949_36760</name>
</gene>
<comment type="similarity">
    <text evidence="1 4">Belongs to the bacterial solute-binding protein 3 family.</text>
</comment>
<dbReference type="GO" id="GO:0006865">
    <property type="term" value="P:amino acid transport"/>
    <property type="evidence" value="ECO:0007669"/>
    <property type="project" value="TreeGrafter"/>
</dbReference>
<dbReference type="EMBL" id="BJCE01000152">
    <property type="protein sequence ID" value="GCL38559.1"/>
    <property type="molecule type" value="Genomic_DNA"/>
</dbReference>
<evidence type="ECO:0000256" key="2">
    <source>
        <dbReference type="ARBA" id="ARBA00022448"/>
    </source>
</evidence>
<dbReference type="GO" id="GO:0016020">
    <property type="term" value="C:membrane"/>
    <property type="evidence" value="ECO:0007669"/>
    <property type="project" value="InterPro"/>
</dbReference>
<protein>
    <submittedName>
        <fullName evidence="7">Family 1 extracellular solute-binding protein</fullName>
    </submittedName>
</protein>
<evidence type="ECO:0000313" key="7">
    <source>
        <dbReference type="EMBL" id="GCL38559.1"/>
    </source>
</evidence>
<dbReference type="SMART" id="SM00062">
    <property type="entry name" value="PBPb"/>
    <property type="match status" value="1"/>
</dbReference>
<keyword evidence="2" id="KW-0813">Transport</keyword>
<keyword evidence="3" id="KW-0732">Signal</keyword>
<evidence type="ECO:0000259" key="5">
    <source>
        <dbReference type="SMART" id="SM00062"/>
    </source>
</evidence>
<dbReference type="Pfam" id="PF00497">
    <property type="entry name" value="SBP_bac_3"/>
    <property type="match status" value="1"/>
</dbReference>
<evidence type="ECO:0000259" key="6">
    <source>
        <dbReference type="SMART" id="SM00079"/>
    </source>
</evidence>
<dbReference type="AlphaFoldDB" id="A0A480A0X0"/>
<evidence type="ECO:0000313" key="8">
    <source>
        <dbReference type="Proteomes" id="UP000300142"/>
    </source>
</evidence>
<organism evidence="7 8">
    <name type="scientific">Sphaerospermopsis reniformis</name>
    <dbReference type="NCBI Taxonomy" id="531300"/>
    <lineage>
        <taxon>Bacteria</taxon>
        <taxon>Bacillati</taxon>
        <taxon>Cyanobacteriota</taxon>
        <taxon>Cyanophyceae</taxon>
        <taxon>Nostocales</taxon>
        <taxon>Aphanizomenonaceae</taxon>
        <taxon>Sphaerospermopsis</taxon>
    </lineage>
</organism>
<proteinExistence type="inferred from homology"/>
<dbReference type="InterPro" id="IPR001320">
    <property type="entry name" value="Iontro_rcpt_C"/>
</dbReference>
<dbReference type="SMART" id="SM00079">
    <property type="entry name" value="PBPe"/>
    <property type="match status" value="1"/>
</dbReference>
<dbReference type="GO" id="GO:0030288">
    <property type="term" value="C:outer membrane-bounded periplasmic space"/>
    <property type="evidence" value="ECO:0007669"/>
    <property type="project" value="TreeGrafter"/>
</dbReference>
<dbReference type="PANTHER" id="PTHR30085:SF6">
    <property type="entry name" value="ABC TRANSPORTER GLUTAMINE-BINDING PROTEIN GLNH"/>
    <property type="match status" value="1"/>
</dbReference>
<evidence type="ECO:0000256" key="1">
    <source>
        <dbReference type="ARBA" id="ARBA00010333"/>
    </source>
</evidence>
<dbReference type="Gene3D" id="3.40.190.10">
    <property type="entry name" value="Periplasmic binding protein-like II"/>
    <property type="match status" value="2"/>
</dbReference>
<dbReference type="RefSeq" id="WP_137668409.1">
    <property type="nucleotide sequence ID" value="NZ_BJCE01000152.1"/>
</dbReference>
<dbReference type="PROSITE" id="PS01039">
    <property type="entry name" value="SBP_BACTERIAL_3"/>
    <property type="match status" value="1"/>
</dbReference>
<dbReference type="InterPro" id="IPR051455">
    <property type="entry name" value="Bact_solute-bind_prot3"/>
</dbReference>